<feature type="compositionally biased region" description="Polar residues" evidence="3">
    <location>
        <begin position="1642"/>
        <end position="1654"/>
    </location>
</feature>
<feature type="transmembrane region" description="Helical" evidence="4">
    <location>
        <begin position="210"/>
        <end position="229"/>
    </location>
</feature>
<feature type="transmembrane region" description="Helical" evidence="4">
    <location>
        <begin position="1433"/>
        <end position="1451"/>
    </location>
</feature>
<feature type="transmembrane region" description="Helical" evidence="4">
    <location>
        <begin position="1352"/>
        <end position="1372"/>
    </location>
</feature>
<feature type="transmembrane region" description="Helical" evidence="4">
    <location>
        <begin position="738"/>
        <end position="762"/>
    </location>
</feature>
<dbReference type="Gene3D" id="2.70.150.10">
    <property type="entry name" value="Calcium-transporting ATPase, cytoplasmic transduction domain A"/>
    <property type="match status" value="1"/>
</dbReference>
<dbReference type="KEGG" id="pmal:PMUG01_12016100"/>
<evidence type="ECO:0000256" key="4">
    <source>
        <dbReference type="SAM" id="Phobius"/>
    </source>
</evidence>
<keyword evidence="4" id="KW-1133">Transmembrane helix</keyword>
<dbReference type="PANTHER" id="PTHR24093">
    <property type="entry name" value="CATION TRANSPORTING ATPASE"/>
    <property type="match status" value="1"/>
</dbReference>
<dbReference type="Proteomes" id="UP000219813">
    <property type="component" value="Chromosome 12"/>
</dbReference>
<dbReference type="OMA" id="FYTFVTY"/>
<dbReference type="SUPFAM" id="SSF81665">
    <property type="entry name" value="Calcium ATPase, transmembrane domain M"/>
    <property type="match status" value="1"/>
</dbReference>
<dbReference type="SUPFAM" id="SSF81653">
    <property type="entry name" value="Calcium ATPase, transduction domain A"/>
    <property type="match status" value="1"/>
</dbReference>
<evidence type="ECO:0000259" key="5">
    <source>
        <dbReference type="Pfam" id="PF00122"/>
    </source>
</evidence>
<gene>
    <name evidence="6" type="primary">PmUG01_12016100</name>
    <name evidence="6" type="ORF">PMUG01_12016100</name>
</gene>
<feature type="transmembrane region" description="Helical" evidence="4">
    <location>
        <begin position="769"/>
        <end position="790"/>
    </location>
</feature>
<accession>A0A1D3SNV8</accession>
<feature type="compositionally biased region" description="Basic and acidic residues" evidence="3">
    <location>
        <begin position="338"/>
        <end position="355"/>
    </location>
</feature>
<comment type="subcellular location">
    <subcellularLocation>
        <location evidence="1">Endomembrane system</location>
        <topology evidence="1">Multi-pass membrane protein</topology>
    </subcellularLocation>
</comment>
<dbReference type="GO" id="GO:0000166">
    <property type="term" value="F:nucleotide binding"/>
    <property type="evidence" value="ECO:0007669"/>
    <property type="project" value="InterPro"/>
</dbReference>
<proteinExistence type="predicted"/>
<reference evidence="6 7" key="1">
    <citation type="submission" date="2016-06" db="EMBL/GenBank/DDBJ databases">
        <authorList>
            <consortium name="Pathogen Informatics"/>
        </authorList>
    </citation>
    <scope>NUCLEOTIDE SEQUENCE [LARGE SCALE GENOMIC DNA]</scope>
</reference>
<feature type="region of interest" description="Disordered" evidence="3">
    <location>
        <begin position="92"/>
        <end position="122"/>
    </location>
</feature>
<feature type="region of interest" description="Disordered" evidence="3">
    <location>
        <begin position="394"/>
        <end position="415"/>
    </location>
</feature>
<sequence length="1796" mass="211135">MNKEITKILFPYDVKFFKGIFDKYMQNEDYSKDLKIIHSSGNLMKEIISKENGLNFYLDENNDESFLKECKLPFFKKLLKYMDVKEEKERVKREEKMEKDMETDEHGHILQNKKNQKDENNRYDKRVSNRRKAFRAYFVFNKKINIINSYRIYSYCSNIIQSLPSLTYLSVIKIYLTNYPLKIFLSCVYFYTFVTYVCDRNNLIEFLESLFCSIIVTIGCLTLTAVHYVKENRIISLMSRINDFKESYICRNFIKNSARDEMEVSKFVSKKTHEMKKYSKYFFLKSVLNRINSELYDYECLKDSNKLNYMKDTFKENPLTQYSPVNSKEEYLVQTMEEGDRSKKGAAKREEENRRSSISSSSTKAREMLMGSGVPEKIVSEGIYVDGEKKVNGGESMQMGINTNETDIEPKGNEKEKKKKKLNLEYCSGIDDTEKVCKHGEDKSTINNIRKDKKYDHMMVEVEKNKNIIDYIIFENNIYLINGKNILVGDIIYLFKGDIIPADGILIKGNNLIVDESNIVNSGKKEKKKKIRLDEYIYEIERSRKRRITVNELKKKNFNYFETLNLKVKMQLKRFSNPKNSKKGDLSVLGQQMITEQQHENDVRNSLGDKDKSSSRGEERQEKKLGEIKSRQFWGEKGDNLCHEALENGNIYRGSVGESAAGQIVGGISPSQIYMNENCGKLCEYSPLLLSESVVTDGMGIMIATCVSKNKQMFNNTIKNSEEDTKLEVLINSYSKNVVILLTFYCSLCILFVFIHFLINLIENDMQTFAYNLLMFLLNAIMLEILKYLLLSIDQMPLLLQNCIALNSSQIMKENFIIKKKNTFEKILHTNTIFIDIQRYIKYQCIYFYYNTEFTFATDGDIVTSSIVEEDNIRVFNKIGENENVRSSLFFVLLIQGILTTSNLYQYNENNLPVDLSLLTFLKRLEINIDDYFIKRKNIIRIISSGQDYIISFVLSKKPFLSDKKLSLQVSNVSLNRGEEQAYVLRIFVRGPANLVLPKCSQYVNGDRLVRNVDKLREKTEKVNRRDHELVLCVAYKEILLKEKEKESLFLCEDDNDLTFDNKEMQMYVKDSYLRYMNMNDFTCVSILAFERKLSKHFYFDYKMLEANDMTVKLFTNDNLIKTKKLFCNFPNFFQNFILYNAKKKKGMDGEGPIMPDGNAYGINEEDKKKKKNLEDIYIDNFGGSSGNGQDNGYGNGNGTYNGGYQKEGDNLHGYKLNTKWEETTVRLNKCKSEILNLKQYEEGITMNLLNQNERKEKEDYFILQHNVFYNCSSKELENLLYVSKYYGQNAVVTNQSNFVNDDRICSLLVCDNRSKDADKAKSDIIILNKSLYYYIKLKCFSRCMLMNIRLFIEYNITLYMCLVLFSIVSTFVNGLEFLSAIQILYIYLIKNVIFHYISCYRKSLYSIGGNKLKKISYDFFSEKDMNNMISSILSKFTILLIVFLFGHLFIPESKWEFVKDEVREQFAFCEFSFFTDKHNSNYFHTIRSSIRFKKNLENIRILNIIDVKKDYRTMEEWDNHISPSRHSTILFNLFFLFFFFSYIHIYMKTFLCEISLYFDKFKENQRGKYKHLHLIQNEGKMEIEKKRLSQQIYSLKKELKEEREKGLKRMTPNSGDLNKGFVETKDQANYSLSSEKKENNPKNSSTQNSDTQNKHSAVNLINQLSTKHILTDKDIRRMLINCINQNYVSFLIFLFLLLLHITVIQSGSFFFNFHVKGLTLIQWIICFVFCALDMVLYLIISRLSLFKLSCKSFKNFQHLYEPRERSVFDTLQEYKTSYISQRYKYDLKVTRKSWI</sequence>
<protein>
    <submittedName>
        <fullName evidence="6">E1-E2 ATPase, putative</fullName>
    </submittedName>
</protein>
<dbReference type="Gene3D" id="3.40.1110.10">
    <property type="entry name" value="Calcium-transporting ATPase, cytoplasmic domain N"/>
    <property type="match status" value="1"/>
</dbReference>
<keyword evidence="2" id="KW-0460">Magnesium</keyword>
<feature type="region of interest" description="Disordered" evidence="3">
    <location>
        <begin position="335"/>
        <end position="366"/>
    </location>
</feature>
<keyword evidence="7" id="KW-1185">Reference proteome</keyword>
<feature type="region of interest" description="Disordered" evidence="3">
    <location>
        <begin position="597"/>
        <end position="623"/>
    </location>
</feature>
<feature type="compositionally biased region" description="Basic and acidic residues" evidence="3">
    <location>
        <begin position="92"/>
        <end position="108"/>
    </location>
</feature>
<feature type="transmembrane region" description="Helical" evidence="4">
    <location>
        <begin position="1378"/>
        <end position="1398"/>
    </location>
</feature>
<dbReference type="RefSeq" id="XP_028862855.1">
    <property type="nucleotide sequence ID" value="XM_029006359.1"/>
</dbReference>
<feature type="transmembrane region" description="Helical" evidence="4">
    <location>
        <begin position="1688"/>
        <end position="1709"/>
    </location>
</feature>
<keyword evidence="4" id="KW-0472">Membrane</keyword>
<feature type="transmembrane region" description="Helical" evidence="4">
    <location>
        <begin position="1721"/>
        <end position="1741"/>
    </location>
</feature>
<evidence type="ECO:0000256" key="2">
    <source>
        <dbReference type="ARBA" id="ARBA00022842"/>
    </source>
</evidence>
<feature type="transmembrane region" description="Helical" evidence="4">
    <location>
        <begin position="1530"/>
        <end position="1548"/>
    </location>
</feature>
<organism evidence="6 7">
    <name type="scientific">Plasmodium malariae</name>
    <dbReference type="NCBI Taxonomy" id="5858"/>
    <lineage>
        <taxon>Eukaryota</taxon>
        <taxon>Sar</taxon>
        <taxon>Alveolata</taxon>
        <taxon>Apicomplexa</taxon>
        <taxon>Aconoidasida</taxon>
        <taxon>Haemosporida</taxon>
        <taxon>Plasmodiidae</taxon>
        <taxon>Plasmodium</taxon>
        <taxon>Plasmodium (Plasmodium)</taxon>
    </lineage>
</organism>
<dbReference type="GO" id="GO:0005388">
    <property type="term" value="F:P-type calcium transporter activity"/>
    <property type="evidence" value="ECO:0007669"/>
    <property type="project" value="TreeGrafter"/>
</dbReference>
<feature type="domain" description="P-type ATPase A" evidence="5">
    <location>
        <begin position="479"/>
        <end position="519"/>
    </location>
</feature>
<dbReference type="GO" id="GO:0005886">
    <property type="term" value="C:plasma membrane"/>
    <property type="evidence" value="ECO:0007669"/>
    <property type="project" value="TreeGrafter"/>
</dbReference>
<evidence type="ECO:0000313" key="7">
    <source>
        <dbReference type="Proteomes" id="UP000219813"/>
    </source>
</evidence>
<dbReference type="PANTHER" id="PTHR24093:SF369">
    <property type="entry name" value="CALCIUM-TRANSPORTING ATPASE"/>
    <property type="match status" value="1"/>
</dbReference>
<dbReference type="InterPro" id="IPR023299">
    <property type="entry name" value="ATPase_P-typ_cyto_dom_N"/>
</dbReference>
<dbReference type="Gene3D" id="1.20.1110.10">
    <property type="entry name" value="Calcium-transporting ATPase, transmembrane domain"/>
    <property type="match status" value="1"/>
</dbReference>
<feature type="transmembrane region" description="Helical" evidence="4">
    <location>
        <begin position="181"/>
        <end position="198"/>
    </location>
</feature>
<dbReference type="SUPFAM" id="SSF81660">
    <property type="entry name" value="Metal cation-transporting ATPase, ATP-binding domain N"/>
    <property type="match status" value="1"/>
</dbReference>
<dbReference type="EMBL" id="LT594633">
    <property type="protein sequence ID" value="SCO93573.1"/>
    <property type="molecule type" value="Genomic_DNA"/>
</dbReference>
<dbReference type="InterPro" id="IPR059000">
    <property type="entry name" value="ATPase_P-type_domA"/>
</dbReference>
<evidence type="ECO:0000256" key="1">
    <source>
        <dbReference type="ARBA" id="ARBA00004127"/>
    </source>
</evidence>
<feature type="region of interest" description="Disordered" evidence="3">
    <location>
        <begin position="1633"/>
        <end position="1654"/>
    </location>
</feature>
<dbReference type="OrthoDB" id="116380at2759"/>
<dbReference type="VEuPathDB" id="PlasmoDB:PmUG01_12016100"/>
<dbReference type="GO" id="GO:0012505">
    <property type="term" value="C:endomembrane system"/>
    <property type="evidence" value="ECO:0007669"/>
    <property type="project" value="UniProtKB-SubCell"/>
</dbReference>
<keyword evidence="4" id="KW-0812">Transmembrane</keyword>
<dbReference type="Pfam" id="PF00122">
    <property type="entry name" value="E1-E2_ATPase"/>
    <property type="match status" value="1"/>
</dbReference>
<evidence type="ECO:0000256" key="3">
    <source>
        <dbReference type="SAM" id="MobiDB-lite"/>
    </source>
</evidence>
<name>A0A1D3SNV8_PLAMA</name>
<evidence type="ECO:0000313" key="6">
    <source>
        <dbReference type="EMBL" id="SCO93573.1"/>
    </source>
</evidence>
<dbReference type="InterPro" id="IPR023298">
    <property type="entry name" value="ATPase_P-typ_TM_dom_sf"/>
</dbReference>
<dbReference type="GeneID" id="39870155"/>
<dbReference type="InterPro" id="IPR008250">
    <property type="entry name" value="ATPase_P-typ_transduc_dom_A_sf"/>
</dbReference>